<dbReference type="GO" id="GO:0043420">
    <property type="term" value="P:anthranilate metabolic process"/>
    <property type="evidence" value="ECO:0007669"/>
    <property type="project" value="UniProtKB-UniRule"/>
</dbReference>
<comment type="caution">
    <text evidence="12">The sequence shown here is derived from an EMBL/GenBank/DDBJ whole genome shotgun (WGS) entry which is preliminary data.</text>
</comment>
<name>A0ABD0KCY6_9CAEN</name>
<evidence type="ECO:0000256" key="3">
    <source>
        <dbReference type="ARBA" id="ARBA00022642"/>
    </source>
</evidence>
<evidence type="ECO:0000256" key="8">
    <source>
        <dbReference type="ARBA" id="ARBA00023128"/>
    </source>
</evidence>
<dbReference type="GO" id="GO:0005739">
    <property type="term" value="C:mitochondrion"/>
    <property type="evidence" value="ECO:0007669"/>
    <property type="project" value="UniProtKB-SubCell"/>
</dbReference>
<comment type="function">
    <text evidence="10">Catalyzes the hydroxylation of L-kynurenine (L-Kyn) to form 3-hydroxy-L-kynurenine (L-3OHKyn). Required for synthesis of quinolinic acid.</text>
</comment>
<comment type="cofactor">
    <cofactor evidence="1 10">
        <name>FAD</name>
        <dbReference type="ChEBI" id="CHEBI:57692"/>
    </cofactor>
</comment>
<evidence type="ECO:0000256" key="9">
    <source>
        <dbReference type="ARBA" id="ARBA00047818"/>
    </source>
</evidence>
<organism evidence="12 13">
    <name type="scientific">Batillaria attramentaria</name>
    <dbReference type="NCBI Taxonomy" id="370345"/>
    <lineage>
        <taxon>Eukaryota</taxon>
        <taxon>Metazoa</taxon>
        <taxon>Spiralia</taxon>
        <taxon>Lophotrochozoa</taxon>
        <taxon>Mollusca</taxon>
        <taxon>Gastropoda</taxon>
        <taxon>Caenogastropoda</taxon>
        <taxon>Sorbeoconcha</taxon>
        <taxon>Cerithioidea</taxon>
        <taxon>Batillariidae</taxon>
        <taxon>Batillaria</taxon>
    </lineage>
</organism>
<evidence type="ECO:0000256" key="5">
    <source>
        <dbReference type="ARBA" id="ARBA00022857"/>
    </source>
</evidence>
<dbReference type="PANTHER" id="PTHR46028:SF2">
    <property type="entry name" value="KYNURENINE 3-MONOOXYGENASE"/>
    <property type="match status" value="1"/>
</dbReference>
<keyword evidence="4 10" id="KW-0274">FAD</keyword>
<dbReference type="InterPro" id="IPR002938">
    <property type="entry name" value="FAD-bd"/>
</dbReference>
<dbReference type="GO" id="GO:0050660">
    <property type="term" value="F:flavin adenine dinucleotide binding"/>
    <property type="evidence" value="ECO:0007669"/>
    <property type="project" value="UniProtKB-UniRule"/>
</dbReference>
<comment type="subcellular location">
    <subcellularLocation>
        <location evidence="10">Mitochondrion</location>
    </subcellularLocation>
</comment>
<proteinExistence type="inferred from homology"/>
<protein>
    <recommendedName>
        <fullName evidence="10">Kynurenine 3-monooxygenase</fullName>
        <ecNumber evidence="10">1.14.13.9</ecNumber>
    </recommendedName>
    <alternativeName>
        <fullName evidence="10">Kynurenine 3-hydroxylase</fullName>
    </alternativeName>
</protein>
<dbReference type="AlphaFoldDB" id="A0ABD0KCY6"/>
<keyword evidence="5 10" id="KW-0521">NADP</keyword>
<dbReference type="GO" id="GO:0006569">
    <property type="term" value="P:L-tryptophan catabolic process"/>
    <property type="evidence" value="ECO:0007669"/>
    <property type="project" value="UniProtKB-UniRule"/>
</dbReference>
<evidence type="ECO:0000259" key="11">
    <source>
        <dbReference type="Pfam" id="PF01494"/>
    </source>
</evidence>
<dbReference type="SUPFAM" id="SSF51905">
    <property type="entry name" value="FAD/NAD(P)-binding domain"/>
    <property type="match status" value="1"/>
</dbReference>
<keyword evidence="2 10" id="KW-0285">Flavoprotein</keyword>
<keyword evidence="6 10" id="KW-0560">Oxidoreductase</keyword>
<reference evidence="12 13" key="1">
    <citation type="journal article" date="2023" name="Sci. Data">
        <title>Genome assembly of the Korean intertidal mud-creeper Batillaria attramentaria.</title>
        <authorList>
            <person name="Patra A.K."/>
            <person name="Ho P.T."/>
            <person name="Jun S."/>
            <person name="Lee S.J."/>
            <person name="Kim Y."/>
            <person name="Won Y.J."/>
        </authorList>
    </citation>
    <scope>NUCLEOTIDE SEQUENCE [LARGE SCALE GENOMIC DNA]</scope>
    <source>
        <strain evidence="12">Wonlab-2016</strain>
    </source>
</reference>
<gene>
    <name evidence="10" type="primary">KMO</name>
    <name evidence="12" type="ORF">BaRGS_00023743</name>
</gene>
<evidence type="ECO:0000256" key="2">
    <source>
        <dbReference type="ARBA" id="ARBA00022630"/>
    </source>
</evidence>
<evidence type="ECO:0000256" key="4">
    <source>
        <dbReference type="ARBA" id="ARBA00022827"/>
    </source>
</evidence>
<keyword evidence="3 10" id="KW-0662">Pyridine nucleotide biosynthesis</keyword>
<evidence type="ECO:0000256" key="10">
    <source>
        <dbReference type="HAMAP-Rule" id="MF_03018"/>
    </source>
</evidence>
<dbReference type="EC" id="1.14.13.9" evidence="10"/>
<dbReference type="Proteomes" id="UP001519460">
    <property type="component" value="Unassembled WGS sequence"/>
</dbReference>
<dbReference type="InterPro" id="IPR027545">
    <property type="entry name" value="Kynurenine_monooxygenase"/>
</dbReference>
<evidence type="ECO:0000256" key="1">
    <source>
        <dbReference type="ARBA" id="ARBA00001974"/>
    </source>
</evidence>
<keyword evidence="7 10" id="KW-0503">Monooxygenase</keyword>
<dbReference type="Pfam" id="PF01494">
    <property type="entry name" value="FAD_binding_3"/>
    <property type="match status" value="1"/>
</dbReference>
<dbReference type="EMBL" id="JACVVK020000201">
    <property type="protein sequence ID" value="KAK7484965.1"/>
    <property type="molecule type" value="Genomic_DNA"/>
</dbReference>
<feature type="domain" description="FAD-binding" evidence="11">
    <location>
        <begin position="9"/>
        <end position="358"/>
    </location>
</feature>
<comment type="catalytic activity">
    <reaction evidence="9 10">
        <text>L-kynurenine + NADPH + O2 + H(+) = 3-hydroxy-L-kynurenine + NADP(+) + H2O</text>
        <dbReference type="Rhea" id="RHEA:20545"/>
        <dbReference type="ChEBI" id="CHEBI:15377"/>
        <dbReference type="ChEBI" id="CHEBI:15378"/>
        <dbReference type="ChEBI" id="CHEBI:15379"/>
        <dbReference type="ChEBI" id="CHEBI:57783"/>
        <dbReference type="ChEBI" id="CHEBI:57959"/>
        <dbReference type="ChEBI" id="CHEBI:58125"/>
        <dbReference type="ChEBI" id="CHEBI:58349"/>
        <dbReference type="EC" id="1.14.13.9"/>
    </reaction>
</comment>
<dbReference type="FunFam" id="3.50.50.60:FF:000129">
    <property type="entry name" value="Kynurenine 3-monooxygenase"/>
    <property type="match status" value="1"/>
</dbReference>
<evidence type="ECO:0000256" key="7">
    <source>
        <dbReference type="ARBA" id="ARBA00023033"/>
    </source>
</evidence>
<dbReference type="HAMAP" id="MF_01971">
    <property type="entry name" value="Kynurenine_monooxygenase"/>
    <property type="match status" value="1"/>
</dbReference>
<sequence length="473" mass="54275">MADQSGRKHVAICGGGLVGALNACFMAKRGYFVEVFEMRPDIRSQEIVRGRSINLALSIRGREALSRVGMEDVIIQKGIPMYARMIHDISGTRRPIPYGRDKQNIMSVDRRLLNEVLLDAAEEYPNVKTYFNHKVQSCDFETGEIVFLKDDKETVTRKVDLIVGNDGAFSAIRRQMMKTVRFDYQQTYIPHGYMELNIPPTQNDEFAMEINYLHIWPRNEFMMIALPNLDKSFTTTLFMPFELYDSLKTEEQLMQFFHDKFPDSIPLLGEDHLKKTFFNSKALPMVSIKCHPYHVGSKAVIMGDAAHAMVPFYGQGMNCGFEDCIVLADMLDQYNDDFSKALPAYTEHRNPDAKAMCDLAMYNYIEMRASVNSPLFLLRKKLDNLLYTLFPRTWVPLYTTVSFTRTRYHQCIANREWQDKVLRDAGYSAAGMAFIGVILMLWARLSGTQDSSPAELISYLWGRVSEAINSWKS</sequence>
<keyword evidence="13" id="KW-1185">Reference proteome</keyword>
<dbReference type="InterPro" id="IPR036188">
    <property type="entry name" value="FAD/NAD-bd_sf"/>
</dbReference>
<dbReference type="GO" id="GO:0034354">
    <property type="term" value="P:'de novo' NAD+ biosynthetic process from L-tryptophan"/>
    <property type="evidence" value="ECO:0007669"/>
    <property type="project" value="UniProtKB-UniRule"/>
</dbReference>
<evidence type="ECO:0000313" key="12">
    <source>
        <dbReference type="EMBL" id="KAK7484965.1"/>
    </source>
</evidence>
<keyword evidence="8 10" id="KW-0496">Mitochondrion</keyword>
<dbReference type="GO" id="GO:0004502">
    <property type="term" value="F:kynurenine 3-monooxygenase activity"/>
    <property type="evidence" value="ECO:0007669"/>
    <property type="project" value="UniProtKB-UniRule"/>
</dbReference>
<dbReference type="PANTHER" id="PTHR46028">
    <property type="entry name" value="KYNURENINE 3-MONOOXYGENASE"/>
    <property type="match status" value="1"/>
</dbReference>
<dbReference type="GO" id="GO:0019805">
    <property type="term" value="P:quinolinate biosynthetic process"/>
    <property type="evidence" value="ECO:0007669"/>
    <property type="project" value="UniProtKB-UniRule"/>
</dbReference>
<comment type="similarity">
    <text evidence="10">Belongs to the aromatic-ring hydroxylase family. KMO subfamily.</text>
</comment>
<evidence type="ECO:0000313" key="13">
    <source>
        <dbReference type="Proteomes" id="UP001519460"/>
    </source>
</evidence>
<dbReference type="Gene3D" id="3.50.50.60">
    <property type="entry name" value="FAD/NAD(P)-binding domain"/>
    <property type="match status" value="1"/>
</dbReference>
<dbReference type="PRINTS" id="PR00420">
    <property type="entry name" value="RNGMNOXGNASE"/>
</dbReference>
<accession>A0ABD0KCY6</accession>
<comment type="pathway">
    <text evidence="10">Cofactor biosynthesis; NAD(+) biosynthesis; quinolinate from L-kynurenine: step 1/3.</text>
</comment>
<evidence type="ECO:0000256" key="6">
    <source>
        <dbReference type="ARBA" id="ARBA00023002"/>
    </source>
</evidence>